<dbReference type="Pfam" id="PF00561">
    <property type="entry name" value="Abhydrolase_1"/>
    <property type="match status" value="1"/>
</dbReference>
<gene>
    <name evidence="3" type="ORF">HU668_12945</name>
</gene>
<evidence type="ECO:0000256" key="1">
    <source>
        <dbReference type="ARBA" id="ARBA00022801"/>
    </source>
</evidence>
<comment type="caution">
    <text evidence="3">The sequence shown here is derived from an EMBL/GenBank/DDBJ whole genome shotgun (WGS) entry which is preliminary data.</text>
</comment>
<keyword evidence="1 3" id="KW-0378">Hydrolase</keyword>
<dbReference type="RefSeq" id="WP_069729148.1">
    <property type="nucleotide sequence ID" value="NZ_JABWPE010000013.1"/>
</dbReference>
<feature type="domain" description="AB hydrolase-1" evidence="2">
    <location>
        <begin position="31"/>
        <end position="275"/>
    </location>
</feature>
<evidence type="ECO:0000259" key="2">
    <source>
        <dbReference type="Pfam" id="PF00561"/>
    </source>
</evidence>
<dbReference type="Gene3D" id="3.40.50.1820">
    <property type="entry name" value="alpha/beta hydrolase"/>
    <property type="match status" value="1"/>
</dbReference>
<dbReference type="EMBL" id="JABWPM010000013">
    <property type="protein sequence ID" value="NUY97359.1"/>
    <property type="molecule type" value="Genomic_DNA"/>
</dbReference>
<dbReference type="AlphaFoldDB" id="A0A7Y6NF26"/>
<protein>
    <submittedName>
        <fullName evidence="3">Alpha/beta hydrolase</fullName>
    </submittedName>
</protein>
<dbReference type="Proteomes" id="UP000566985">
    <property type="component" value="Unassembled WGS sequence"/>
</dbReference>
<accession>A0A7Y6NF26</accession>
<dbReference type="PANTHER" id="PTHR42977">
    <property type="entry name" value="HYDROLASE-RELATED"/>
    <property type="match status" value="1"/>
</dbReference>
<evidence type="ECO:0000313" key="3">
    <source>
        <dbReference type="EMBL" id="NUY97359.1"/>
    </source>
</evidence>
<dbReference type="InterPro" id="IPR000073">
    <property type="entry name" value="AB_hydrolase_1"/>
</dbReference>
<organism evidence="3 4">
    <name type="scientific">Pantoea brenneri</name>
    <dbReference type="NCBI Taxonomy" id="472694"/>
    <lineage>
        <taxon>Bacteria</taxon>
        <taxon>Pseudomonadati</taxon>
        <taxon>Pseudomonadota</taxon>
        <taxon>Gammaproteobacteria</taxon>
        <taxon>Enterobacterales</taxon>
        <taxon>Erwiniaceae</taxon>
        <taxon>Pantoea</taxon>
    </lineage>
</organism>
<dbReference type="PANTHER" id="PTHR42977:SF3">
    <property type="entry name" value="AB HYDROLASE-1 DOMAIN-CONTAINING PROTEIN"/>
    <property type="match status" value="1"/>
</dbReference>
<sequence>MSIQPHPISYRYQQADGVNIFYREAGDPALPVLLLLHGFPTSSHQFRDLIPLLADKFHIIAPDLPGFGFTDVPAERNYQWTFDAFGQTLTALVDALGLERYAMYVFDYGAPAGLRLALAYPERVSGLISQNGNAYLEGLGDAWAPVRAYWDNPSEANGKVIRDAILTPEGIKWQYLHGVSDPQLIAPESYTLDTLLMDRPGNKAIQLALFLDYASNLKLYPAFQAFFRQQQPPTLVIWGKHDPFFIPPGAAAWQRDNPQAVVEMLESGHFALETHTAYIAQRIREMFSAE</sequence>
<dbReference type="InterPro" id="IPR051340">
    <property type="entry name" value="Haloalkane_dehalogenase"/>
</dbReference>
<name>A0A7Y6NF26_9GAMM</name>
<dbReference type="PRINTS" id="PR00111">
    <property type="entry name" value="ABHYDROLASE"/>
</dbReference>
<dbReference type="InterPro" id="IPR000639">
    <property type="entry name" value="Epox_hydrolase-like"/>
</dbReference>
<proteinExistence type="predicted"/>
<dbReference type="PRINTS" id="PR00412">
    <property type="entry name" value="EPOXHYDRLASE"/>
</dbReference>
<evidence type="ECO:0000313" key="4">
    <source>
        <dbReference type="Proteomes" id="UP000566985"/>
    </source>
</evidence>
<dbReference type="InterPro" id="IPR029058">
    <property type="entry name" value="AB_hydrolase_fold"/>
</dbReference>
<dbReference type="GeneID" id="57345980"/>
<dbReference type="GO" id="GO:0004301">
    <property type="term" value="F:epoxide hydrolase activity"/>
    <property type="evidence" value="ECO:0007669"/>
    <property type="project" value="TreeGrafter"/>
</dbReference>
<reference evidence="3 4" key="1">
    <citation type="submission" date="2020-05" db="EMBL/GenBank/DDBJ databases">
        <title>Whole Genome Sequences of Enterobacteriales Associated with the International Space Station.</title>
        <authorList>
            <person name="Bharadwaj A."/>
            <person name="Daudu R."/>
            <person name="Singh N."/>
            <person name="Wood J."/>
            <person name="Debieu M."/>
            <person name="Mason C."/>
            <person name="Wang C."/>
            <person name="Venkateswaran K."/>
        </authorList>
    </citation>
    <scope>NUCLEOTIDE SEQUENCE [LARGE SCALE GENOMIC DNA]</scope>
    <source>
        <strain evidence="3 4">IF5SW-B1</strain>
    </source>
</reference>
<dbReference type="FunFam" id="3.40.50.1820:FF:000173">
    <property type="entry name" value="Alpha/beta hydrolase"/>
    <property type="match status" value="1"/>
</dbReference>
<dbReference type="SUPFAM" id="SSF53474">
    <property type="entry name" value="alpha/beta-Hydrolases"/>
    <property type="match status" value="1"/>
</dbReference>